<evidence type="ECO:0000259" key="11">
    <source>
        <dbReference type="PROSITE" id="PS00497"/>
    </source>
</evidence>
<proteinExistence type="inferred from homology"/>
<dbReference type="PIRSF" id="PIRSF000290">
    <property type="entry name" value="PPO_plant"/>
    <property type="match status" value="1"/>
</dbReference>
<dbReference type="Gene3D" id="1.10.1280.10">
    <property type="entry name" value="Di-copper center containing domain from catechol oxidase"/>
    <property type="match status" value="1"/>
</dbReference>
<keyword evidence="6 8" id="KW-0186">Copper</keyword>
<dbReference type="EMBL" id="CAUOFW020002169">
    <property type="protein sequence ID" value="CAK9151779.1"/>
    <property type="molecule type" value="Genomic_DNA"/>
</dbReference>
<keyword evidence="13" id="KW-1185">Reference proteome</keyword>
<comment type="similarity">
    <text evidence="1">Belongs to the tyrosinase family.</text>
</comment>
<feature type="binding site" evidence="8">
    <location>
        <position position="387"/>
    </location>
    <ligand>
        <name>Cu cation</name>
        <dbReference type="ChEBI" id="CHEBI:23378"/>
        <label>B</label>
    </ligand>
</feature>
<feature type="domain" description="Tyrosinase copper-binding" evidence="11">
    <location>
        <begin position="256"/>
        <end position="273"/>
    </location>
</feature>
<dbReference type="FunFam" id="1.10.1280.10:FF:000007">
    <property type="entry name" value="Polyphenol oxidase, chloroplastic"/>
    <property type="match status" value="1"/>
</dbReference>
<dbReference type="InterPro" id="IPR016213">
    <property type="entry name" value="Polyphenol_oxidase"/>
</dbReference>
<dbReference type="InterPro" id="IPR050316">
    <property type="entry name" value="Tyrosinase/Hemocyanin"/>
</dbReference>
<dbReference type="Pfam" id="PF12143">
    <property type="entry name" value="PPO1_KFDV"/>
    <property type="match status" value="1"/>
</dbReference>
<evidence type="ECO:0000256" key="3">
    <source>
        <dbReference type="ARBA" id="ARBA00022723"/>
    </source>
</evidence>
<dbReference type="InterPro" id="IPR002227">
    <property type="entry name" value="Tyrosinase_Cu-bd"/>
</dbReference>
<feature type="binding site" evidence="8">
    <location>
        <position position="421"/>
    </location>
    <ligand>
        <name>Cu cation</name>
        <dbReference type="ChEBI" id="CHEBI:23378"/>
        <label>B</label>
    </ligand>
</feature>
<dbReference type="PRINTS" id="PR00092">
    <property type="entry name" value="TYROSINASE"/>
</dbReference>
<feature type="disulfide bond" evidence="9">
    <location>
        <begin position="157"/>
        <end position="175"/>
    </location>
</feature>
<evidence type="ECO:0000256" key="8">
    <source>
        <dbReference type="PIRSR" id="PIRSR000290-1"/>
    </source>
</evidence>
<evidence type="ECO:0000256" key="7">
    <source>
        <dbReference type="ARBA" id="ARBA00023157"/>
    </source>
</evidence>
<evidence type="ECO:0000256" key="1">
    <source>
        <dbReference type="ARBA" id="ARBA00009928"/>
    </source>
</evidence>
<evidence type="ECO:0000313" key="12">
    <source>
        <dbReference type="EMBL" id="CAK9151779.1"/>
    </source>
</evidence>
<dbReference type="GO" id="GO:0005507">
    <property type="term" value="F:copper ion binding"/>
    <property type="evidence" value="ECO:0007669"/>
    <property type="project" value="UniProtKB-ARBA"/>
</dbReference>
<keyword evidence="7 9" id="KW-1015">Disulfide bond</keyword>
<feature type="binding site" evidence="8">
    <location>
        <position position="235"/>
    </location>
    <ligand>
        <name>Cu cation</name>
        <dbReference type="ChEBI" id="CHEBI:23378"/>
        <label>A</label>
    </ligand>
</feature>
<dbReference type="GO" id="GO:0016491">
    <property type="term" value="F:oxidoreductase activity"/>
    <property type="evidence" value="ECO:0007669"/>
    <property type="project" value="UniProtKB-KW"/>
</dbReference>
<organism evidence="12 13">
    <name type="scientific">Ilex paraguariensis</name>
    <name type="common">yerba mate</name>
    <dbReference type="NCBI Taxonomy" id="185542"/>
    <lineage>
        <taxon>Eukaryota</taxon>
        <taxon>Viridiplantae</taxon>
        <taxon>Streptophyta</taxon>
        <taxon>Embryophyta</taxon>
        <taxon>Tracheophyta</taxon>
        <taxon>Spermatophyta</taxon>
        <taxon>Magnoliopsida</taxon>
        <taxon>eudicotyledons</taxon>
        <taxon>Gunneridae</taxon>
        <taxon>Pentapetalae</taxon>
        <taxon>asterids</taxon>
        <taxon>campanulids</taxon>
        <taxon>Aquifoliales</taxon>
        <taxon>Aquifoliaceae</taxon>
        <taxon>Ilex</taxon>
    </lineage>
</organism>
<dbReference type="PANTHER" id="PTHR11474">
    <property type="entry name" value="TYROSINASE FAMILY MEMBER"/>
    <property type="match status" value="1"/>
</dbReference>
<dbReference type="Proteomes" id="UP001642360">
    <property type="component" value="Unassembled WGS sequence"/>
</dbReference>
<feature type="binding site" evidence="8">
    <location>
        <position position="256"/>
    </location>
    <ligand>
        <name>Cu cation</name>
        <dbReference type="ChEBI" id="CHEBI:23378"/>
        <label>A</label>
    </ligand>
</feature>
<dbReference type="AlphaFoldDB" id="A0ABC8S9C6"/>
<sequence>MQRSPHVARILAPWQAGPKALAWDVPFRGRVFLSRLASPHLMSSSLIVAHKFNTMASLSVATTTTTYYSSSSSSSWPLFAKPSTSVIAGKRYHRFQVSCKTKDGDQNPTNNGETNFEGKFDRRNVLLGLGGLYGAANLASGPLAMAAPVQAPETSKCDFPSDLPEGAILINNTCCPPTAKKIVDYKLPTFNTMRVRPAAHLVSKEYIAKFSKAIELMKALPEDDPRNFTQQANVHCAYCNGAYEQVGFPDLELQIHNSWLFFPFHRWYLYFYERILGKLIGDPTFALPFWNWDTPAGMTMPALLVDPNSSLYDKYRNAGHQPPVIIDLGYNGEDTDTTDIQKVINNLTIMYKQMVSNSSTPLLFLGNPYLAGDKPSPGAGSIETTPHIPVHRWVGDPTQKNGEDMGNFYSAGRDTMFYCHHANVDRMWTLWRNIGGKRRTDFTDQDWLNASFLFYDEEAQPVRVTVKDCCENKKLGYVYQPVPIPWLNNKPIPRVKKSKIAKTVEPTTLSTFPVTLDKVVKFLVNRPKKSRSSKQKEDEEEILVIDGIEVEKDKYVKFDVFVNDEDETEVGLDKTEYAGSFAHLPHKHKGNMKVKTTLKLGLNELLENLEAEDDDSVLVTLVPKFGGKDVTVAGAKIQFA</sequence>
<comment type="subunit">
    <text evidence="2">Monomer.</text>
</comment>
<dbReference type="InterPro" id="IPR022739">
    <property type="entry name" value="Polyphenol_oxidase_cen"/>
</dbReference>
<feature type="binding site" evidence="8">
    <location>
        <position position="391"/>
    </location>
    <ligand>
        <name>Cu cation</name>
        <dbReference type="ChEBI" id="CHEBI:23378"/>
        <label>B</label>
    </ligand>
</feature>
<feature type="disulfide bond" evidence="9">
    <location>
        <begin position="174"/>
        <end position="236"/>
    </location>
</feature>
<comment type="cofactor">
    <cofactor evidence="8">
        <name>Cu(2+)</name>
        <dbReference type="ChEBI" id="CHEBI:29036"/>
    </cofactor>
    <text evidence="8">Binds 2 copper ions per subunit.</text>
</comment>
<feature type="cross-link" description="2'-(S-cysteinyl)-histidine (Cys-His)" evidence="10">
    <location>
        <begin position="239"/>
        <end position="256"/>
    </location>
</feature>
<dbReference type="InterPro" id="IPR022740">
    <property type="entry name" value="Polyphenol_oxidase_C"/>
</dbReference>
<dbReference type="PROSITE" id="PS00497">
    <property type="entry name" value="TYROSINASE_1"/>
    <property type="match status" value="1"/>
</dbReference>
<comment type="caution">
    <text evidence="12">The sequence shown here is derived from an EMBL/GenBank/DDBJ whole genome shotgun (WGS) entry which is preliminary data.</text>
</comment>
<keyword evidence="3 8" id="KW-0479">Metal-binding</keyword>
<dbReference type="SUPFAM" id="SSF48056">
    <property type="entry name" value="Di-copper centre-containing domain"/>
    <property type="match status" value="1"/>
</dbReference>
<keyword evidence="5" id="KW-0560">Oxidoreductase</keyword>
<evidence type="ECO:0000256" key="4">
    <source>
        <dbReference type="ARBA" id="ARBA00022784"/>
    </source>
</evidence>
<evidence type="ECO:0000256" key="9">
    <source>
        <dbReference type="PIRSR" id="PIRSR000290-2"/>
    </source>
</evidence>
<reference evidence="12 13" key="1">
    <citation type="submission" date="2024-02" db="EMBL/GenBank/DDBJ databases">
        <authorList>
            <person name="Vignale AGUSTIN F."/>
            <person name="Sosa J E."/>
            <person name="Modenutti C."/>
        </authorList>
    </citation>
    <scope>NUCLEOTIDE SEQUENCE [LARGE SCALE GENOMIC DNA]</scope>
</reference>
<evidence type="ECO:0000256" key="6">
    <source>
        <dbReference type="ARBA" id="ARBA00023008"/>
    </source>
</evidence>
<dbReference type="Pfam" id="PF12142">
    <property type="entry name" value="PPO1_DWL"/>
    <property type="match status" value="1"/>
</dbReference>
<evidence type="ECO:0000256" key="10">
    <source>
        <dbReference type="PIRSR" id="PIRSR000290-3"/>
    </source>
</evidence>
<protein>
    <recommendedName>
        <fullName evidence="11">Tyrosinase copper-binding domain-containing protein</fullName>
    </recommendedName>
</protein>
<accession>A0ABC8S9C6</accession>
<evidence type="ECO:0000256" key="5">
    <source>
        <dbReference type="ARBA" id="ARBA00023002"/>
    </source>
</evidence>
<evidence type="ECO:0000256" key="2">
    <source>
        <dbReference type="ARBA" id="ARBA00011245"/>
    </source>
</evidence>
<dbReference type="InterPro" id="IPR008922">
    <property type="entry name" value="Di-copper_centre_dom_sf"/>
</dbReference>
<dbReference type="PANTHER" id="PTHR11474:SF123">
    <property type="entry name" value="CATECHOL OXIDASE"/>
    <property type="match status" value="1"/>
</dbReference>
<evidence type="ECO:0000313" key="13">
    <source>
        <dbReference type="Proteomes" id="UP001642360"/>
    </source>
</evidence>
<keyword evidence="4" id="KW-0883">Thioether bond</keyword>
<feature type="binding site" evidence="8">
    <location>
        <position position="265"/>
    </location>
    <ligand>
        <name>Cu cation</name>
        <dbReference type="ChEBI" id="CHEBI:23378"/>
        <label>A</label>
    </ligand>
</feature>
<name>A0ABC8S9C6_9AQUA</name>
<dbReference type="Pfam" id="PF00264">
    <property type="entry name" value="Tyrosinase"/>
    <property type="match status" value="1"/>
</dbReference>
<gene>
    <name evidence="12" type="ORF">ILEXP_LOCUS19945</name>
</gene>